<keyword evidence="7" id="KW-1185">Reference proteome</keyword>
<sequence>MFSSLSSAASSAASWAMGSSTTNPNDANTTEGGESTERVDPTKLFHEFPHPQDWHERVREVLENLKKTNTEVPSKMCPLGDVEATCRRFLVARRYNVEAAELMMRKAIEFRNSVRIGDAVGVENILKAAPRWDLLELSRKILPNTPFHCYTKQGYPVYLLRIGKGDSSLALEVSDEVHVYSTIIRGEHLMRSIIPEATENAKKLVEGKTKEEIKEDFCAVNQDTKSQMVDKQVVLLDLKDVGLSAMKCLYVFKIVNSTASHNYPELSKAIYVLNAPTAFDYLYAAVKPFLAVHTQHKVKVFSDPKLQYEALQKLLKDEDIPDFLVPSEDVVPGRHNGFTDGTVTNQMGDGYMPETVKKQNEWINAQAISTYAAATSPKAGDAKKSPFKEDSGDGGDALGGTIEKINIMNLADEQPPKE</sequence>
<dbReference type="InterPro" id="IPR001251">
    <property type="entry name" value="CRAL-TRIO_dom"/>
</dbReference>
<dbReference type="InterPro" id="IPR036273">
    <property type="entry name" value="CRAL/TRIO_N_dom_sf"/>
</dbReference>
<dbReference type="AlphaFoldDB" id="K8EPQ3"/>
<dbReference type="Gene3D" id="3.40.525.10">
    <property type="entry name" value="CRAL-TRIO lipid binding domain"/>
    <property type="match status" value="1"/>
</dbReference>
<dbReference type="RefSeq" id="XP_007515511.1">
    <property type="nucleotide sequence ID" value="XM_007515449.1"/>
</dbReference>
<dbReference type="InterPro" id="IPR051026">
    <property type="entry name" value="PI/PC_transfer"/>
</dbReference>
<dbReference type="CDD" id="cd00170">
    <property type="entry name" value="SEC14"/>
    <property type="match status" value="1"/>
</dbReference>
<dbReference type="PANTHER" id="PTHR45657:SF1">
    <property type="entry name" value="CRAL-TRIO DOMAIN-CONTAINING PROTEIN YKL091C-RELATED"/>
    <property type="match status" value="1"/>
</dbReference>
<dbReference type="GeneID" id="19017985"/>
<evidence type="ECO:0000313" key="7">
    <source>
        <dbReference type="Proteomes" id="UP000198341"/>
    </source>
</evidence>
<proteinExistence type="inferred from homology"/>
<dbReference type="PROSITE" id="PS50191">
    <property type="entry name" value="CRAL_TRIO"/>
    <property type="match status" value="1"/>
</dbReference>
<feature type="compositionally biased region" description="Basic and acidic residues" evidence="4">
    <location>
        <begin position="380"/>
        <end position="391"/>
    </location>
</feature>
<dbReference type="Proteomes" id="UP000198341">
    <property type="component" value="Chromosome 1"/>
</dbReference>
<feature type="region of interest" description="Disordered" evidence="4">
    <location>
        <begin position="15"/>
        <end position="38"/>
    </location>
</feature>
<evidence type="ECO:0000256" key="2">
    <source>
        <dbReference type="ARBA" id="ARBA00004395"/>
    </source>
</evidence>
<dbReference type="GO" id="GO:0005886">
    <property type="term" value="C:plasma membrane"/>
    <property type="evidence" value="ECO:0007669"/>
    <property type="project" value="UniProtKB-SubCell"/>
</dbReference>
<dbReference type="SUPFAM" id="SSF46938">
    <property type="entry name" value="CRAL/TRIO N-terminal domain"/>
    <property type="match status" value="1"/>
</dbReference>
<dbReference type="SUPFAM" id="SSF52087">
    <property type="entry name" value="CRAL/TRIO domain"/>
    <property type="match status" value="1"/>
</dbReference>
<evidence type="ECO:0000313" key="6">
    <source>
        <dbReference type="EMBL" id="CCO14390.1"/>
    </source>
</evidence>
<gene>
    <name evidence="6" type="ORF">Bathy01g02500</name>
</gene>
<evidence type="ECO:0000259" key="5">
    <source>
        <dbReference type="PROSITE" id="PS50191"/>
    </source>
</evidence>
<protein>
    <recommendedName>
        <fullName evidence="5">CRAL-TRIO domain-containing protein</fullName>
    </recommendedName>
</protein>
<dbReference type="Pfam" id="PF00650">
    <property type="entry name" value="CRAL_TRIO"/>
    <property type="match status" value="1"/>
</dbReference>
<comment type="similarity">
    <text evidence="3">Belongs to the SFH family.</text>
</comment>
<dbReference type="PANTHER" id="PTHR45657">
    <property type="entry name" value="CRAL-TRIO DOMAIN-CONTAINING PROTEIN YKL091C-RELATED"/>
    <property type="match status" value="1"/>
</dbReference>
<reference evidence="6 7" key="1">
    <citation type="submission" date="2011-10" db="EMBL/GenBank/DDBJ databases">
        <authorList>
            <person name="Genoscope - CEA"/>
        </authorList>
    </citation>
    <scope>NUCLEOTIDE SEQUENCE [LARGE SCALE GENOMIC DNA]</scope>
    <source>
        <strain evidence="6 7">RCC 1105</strain>
    </source>
</reference>
<organism evidence="6 7">
    <name type="scientific">Bathycoccus prasinos</name>
    <dbReference type="NCBI Taxonomy" id="41875"/>
    <lineage>
        <taxon>Eukaryota</taxon>
        <taxon>Viridiplantae</taxon>
        <taxon>Chlorophyta</taxon>
        <taxon>Mamiellophyceae</taxon>
        <taxon>Mamiellales</taxon>
        <taxon>Bathycoccaceae</taxon>
        <taxon>Bathycoccus</taxon>
    </lineage>
</organism>
<evidence type="ECO:0000256" key="1">
    <source>
        <dbReference type="ARBA" id="ARBA00004202"/>
    </source>
</evidence>
<comment type="subcellular location">
    <subcellularLocation>
        <location evidence="1">Cell membrane</location>
        <topology evidence="1">Peripheral membrane protein</topology>
    </subcellularLocation>
    <subcellularLocation>
        <location evidence="2">Golgi apparatus membrane</location>
        <topology evidence="2">Peripheral membrane protein</topology>
    </subcellularLocation>
</comment>
<feature type="region of interest" description="Disordered" evidence="4">
    <location>
        <begin position="374"/>
        <end position="401"/>
    </location>
</feature>
<dbReference type="GO" id="GO:0000139">
    <property type="term" value="C:Golgi membrane"/>
    <property type="evidence" value="ECO:0007669"/>
    <property type="project" value="UniProtKB-SubCell"/>
</dbReference>
<accession>K8EPQ3</accession>
<dbReference type="InterPro" id="IPR036865">
    <property type="entry name" value="CRAL-TRIO_dom_sf"/>
</dbReference>
<dbReference type="eggNOG" id="KOG1471">
    <property type="taxonomic scope" value="Eukaryota"/>
</dbReference>
<feature type="domain" description="CRAL-TRIO" evidence="5">
    <location>
        <begin position="134"/>
        <end position="332"/>
    </location>
</feature>
<evidence type="ECO:0000256" key="3">
    <source>
        <dbReference type="ARBA" id="ARBA00038020"/>
    </source>
</evidence>
<dbReference type="EMBL" id="FO082278">
    <property type="protein sequence ID" value="CCO14390.1"/>
    <property type="molecule type" value="Genomic_DNA"/>
</dbReference>
<dbReference type="KEGG" id="bpg:Bathy01g02500"/>
<evidence type="ECO:0000256" key="4">
    <source>
        <dbReference type="SAM" id="MobiDB-lite"/>
    </source>
</evidence>
<feature type="compositionally biased region" description="Polar residues" evidence="4">
    <location>
        <begin position="21"/>
        <end position="33"/>
    </location>
</feature>
<name>K8EPQ3_9CHLO</name>
<dbReference type="OrthoDB" id="1434354at2759"/>